<organism evidence="1 2">
    <name type="scientific">Chondrus crispus</name>
    <name type="common">Carrageen Irish moss</name>
    <name type="synonym">Polymorpha crispa</name>
    <dbReference type="NCBI Taxonomy" id="2769"/>
    <lineage>
        <taxon>Eukaryota</taxon>
        <taxon>Rhodophyta</taxon>
        <taxon>Florideophyceae</taxon>
        <taxon>Rhodymeniophycidae</taxon>
        <taxon>Gigartinales</taxon>
        <taxon>Gigartinaceae</taxon>
        <taxon>Chondrus</taxon>
    </lineage>
</organism>
<dbReference type="STRING" id="2769.R7QLM6"/>
<keyword evidence="2" id="KW-1185">Reference proteome</keyword>
<dbReference type="EMBL" id="HG001914">
    <property type="protein sequence ID" value="CDF38300.1"/>
    <property type="molecule type" value="Genomic_DNA"/>
</dbReference>
<dbReference type="PhylomeDB" id="R7QLM6"/>
<dbReference type="Gene3D" id="3.30.530.20">
    <property type="match status" value="1"/>
</dbReference>
<dbReference type="Proteomes" id="UP000012073">
    <property type="component" value="Unassembled WGS sequence"/>
</dbReference>
<dbReference type="OrthoDB" id="47798at2759"/>
<dbReference type="PANTHER" id="PTHR33824:SF7">
    <property type="entry name" value="POLYKETIDE CYCLASE_DEHYDRASE AND LIPID TRANSPORT SUPERFAMILY PROTEIN"/>
    <property type="match status" value="1"/>
</dbReference>
<evidence type="ECO:0008006" key="3">
    <source>
        <dbReference type="Google" id="ProtNLM"/>
    </source>
</evidence>
<dbReference type="InterPro" id="IPR023393">
    <property type="entry name" value="START-like_dom_sf"/>
</dbReference>
<name>R7QLM6_CHOCR</name>
<gene>
    <name evidence="1" type="ORF">CHC_T00006124001</name>
</gene>
<dbReference type="RefSeq" id="XP_005718185.1">
    <property type="nucleotide sequence ID" value="XM_005718128.1"/>
</dbReference>
<sequence length="118" mass="13450">MEARCVGERWVLTVQYSRLAHTGNLEVRRGEIISWKSLSGLPNRGKVLFRPVDNSSTRSSITLAIEFDVPPAIARAVQNDFIGRFVEDTLLADLQRFRKVVLSECRRARKNRATAKEH</sequence>
<dbReference type="KEGG" id="ccp:CHC_T00006124001"/>
<dbReference type="AlphaFoldDB" id="R7QLM6"/>
<evidence type="ECO:0000313" key="1">
    <source>
        <dbReference type="EMBL" id="CDF38300.1"/>
    </source>
</evidence>
<protein>
    <recommendedName>
        <fullName evidence="3">Coenzyme Q-binding protein COQ10 START domain-containing protein</fullName>
    </recommendedName>
</protein>
<accession>R7QLM6</accession>
<dbReference type="PANTHER" id="PTHR33824">
    <property type="entry name" value="POLYKETIDE CYCLASE/DEHYDRASE AND LIPID TRANSPORT SUPERFAMILY PROTEIN"/>
    <property type="match status" value="1"/>
</dbReference>
<dbReference type="GeneID" id="17325901"/>
<evidence type="ECO:0000313" key="2">
    <source>
        <dbReference type="Proteomes" id="UP000012073"/>
    </source>
</evidence>
<proteinExistence type="predicted"/>
<reference evidence="2" key="1">
    <citation type="journal article" date="2013" name="Proc. Natl. Acad. Sci. U.S.A.">
        <title>Genome structure and metabolic features in the red seaweed Chondrus crispus shed light on evolution of the Archaeplastida.</title>
        <authorList>
            <person name="Collen J."/>
            <person name="Porcel B."/>
            <person name="Carre W."/>
            <person name="Ball S.G."/>
            <person name="Chaparro C."/>
            <person name="Tonon T."/>
            <person name="Barbeyron T."/>
            <person name="Michel G."/>
            <person name="Noel B."/>
            <person name="Valentin K."/>
            <person name="Elias M."/>
            <person name="Artiguenave F."/>
            <person name="Arun A."/>
            <person name="Aury J.M."/>
            <person name="Barbosa-Neto J.F."/>
            <person name="Bothwell J.H."/>
            <person name="Bouget F.Y."/>
            <person name="Brillet L."/>
            <person name="Cabello-Hurtado F."/>
            <person name="Capella-Gutierrez S."/>
            <person name="Charrier B."/>
            <person name="Cladiere L."/>
            <person name="Cock J.M."/>
            <person name="Coelho S.M."/>
            <person name="Colleoni C."/>
            <person name="Czjzek M."/>
            <person name="Da Silva C."/>
            <person name="Delage L."/>
            <person name="Denoeud F."/>
            <person name="Deschamps P."/>
            <person name="Dittami S.M."/>
            <person name="Gabaldon T."/>
            <person name="Gachon C.M."/>
            <person name="Groisillier A."/>
            <person name="Herve C."/>
            <person name="Jabbari K."/>
            <person name="Katinka M."/>
            <person name="Kloareg B."/>
            <person name="Kowalczyk N."/>
            <person name="Labadie K."/>
            <person name="Leblanc C."/>
            <person name="Lopez P.J."/>
            <person name="McLachlan D.H."/>
            <person name="Meslet-Cladiere L."/>
            <person name="Moustafa A."/>
            <person name="Nehr Z."/>
            <person name="Nyvall Collen P."/>
            <person name="Panaud O."/>
            <person name="Partensky F."/>
            <person name="Poulain J."/>
            <person name="Rensing S.A."/>
            <person name="Rousvoal S."/>
            <person name="Samson G."/>
            <person name="Symeonidi A."/>
            <person name="Weissenbach J."/>
            <person name="Zambounis A."/>
            <person name="Wincker P."/>
            <person name="Boyen C."/>
        </authorList>
    </citation>
    <scope>NUCLEOTIDE SEQUENCE [LARGE SCALE GENOMIC DNA]</scope>
    <source>
        <strain evidence="2">cv. Stackhouse</strain>
    </source>
</reference>
<dbReference type="InterPro" id="IPR047137">
    <property type="entry name" value="ORF3"/>
</dbReference>
<dbReference type="Gramene" id="CDF38300">
    <property type="protein sequence ID" value="CDF38300"/>
    <property type="gene ID" value="CHC_T00006124001"/>
</dbReference>
<dbReference type="SUPFAM" id="SSF55961">
    <property type="entry name" value="Bet v1-like"/>
    <property type="match status" value="1"/>
</dbReference>